<evidence type="ECO:0000313" key="1">
    <source>
        <dbReference type="EMBL" id="KAF2716223.1"/>
    </source>
</evidence>
<dbReference type="AlphaFoldDB" id="A0A9P4PWH4"/>
<evidence type="ECO:0000313" key="2">
    <source>
        <dbReference type="Proteomes" id="UP000799441"/>
    </source>
</evidence>
<keyword evidence="2" id="KW-1185">Reference proteome</keyword>
<organism evidence="1 2">
    <name type="scientific">Polychaeton citri CBS 116435</name>
    <dbReference type="NCBI Taxonomy" id="1314669"/>
    <lineage>
        <taxon>Eukaryota</taxon>
        <taxon>Fungi</taxon>
        <taxon>Dikarya</taxon>
        <taxon>Ascomycota</taxon>
        <taxon>Pezizomycotina</taxon>
        <taxon>Dothideomycetes</taxon>
        <taxon>Dothideomycetidae</taxon>
        <taxon>Capnodiales</taxon>
        <taxon>Capnodiaceae</taxon>
        <taxon>Polychaeton</taxon>
    </lineage>
</organism>
<accession>A0A9P4PWH4</accession>
<protein>
    <submittedName>
        <fullName evidence="1">Uncharacterized protein</fullName>
    </submittedName>
</protein>
<dbReference type="Proteomes" id="UP000799441">
    <property type="component" value="Unassembled WGS sequence"/>
</dbReference>
<comment type="caution">
    <text evidence="1">The sequence shown here is derived from an EMBL/GenBank/DDBJ whole genome shotgun (WGS) entry which is preliminary data.</text>
</comment>
<name>A0A9P4PWH4_9PEZI</name>
<proteinExistence type="predicted"/>
<sequence>MSGFMEELQAIPIDRRRSILRELDEGDHRSVYHGLWNARLLIASGFSKEQRYDNEPGRQVALKLERVSLVSSILEEEAGIYKTLKEAASDYPKPSLEDLLAYYGGTFTPETPLMLIDELLH</sequence>
<dbReference type="EMBL" id="MU003886">
    <property type="protein sequence ID" value="KAF2716223.1"/>
    <property type="molecule type" value="Genomic_DNA"/>
</dbReference>
<gene>
    <name evidence="1" type="ORF">K431DRAFT_307973</name>
</gene>
<reference evidence="1" key="1">
    <citation type="journal article" date="2020" name="Stud. Mycol.">
        <title>101 Dothideomycetes genomes: a test case for predicting lifestyles and emergence of pathogens.</title>
        <authorList>
            <person name="Haridas S."/>
            <person name="Albert R."/>
            <person name="Binder M."/>
            <person name="Bloem J."/>
            <person name="Labutti K."/>
            <person name="Salamov A."/>
            <person name="Andreopoulos B."/>
            <person name="Baker S."/>
            <person name="Barry K."/>
            <person name="Bills G."/>
            <person name="Bluhm B."/>
            <person name="Cannon C."/>
            <person name="Castanera R."/>
            <person name="Culley D."/>
            <person name="Daum C."/>
            <person name="Ezra D."/>
            <person name="Gonzalez J."/>
            <person name="Henrissat B."/>
            <person name="Kuo A."/>
            <person name="Liang C."/>
            <person name="Lipzen A."/>
            <person name="Lutzoni F."/>
            <person name="Magnuson J."/>
            <person name="Mondo S."/>
            <person name="Nolan M."/>
            <person name="Ohm R."/>
            <person name="Pangilinan J."/>
            <person name="Park H.-J."/>
            <person name="Ramirez L."/>
            <person name="Alfaro M."/>
            <person name="Sun H."/>
            <person name="Tritt A."/>
            <person name="Yoshinaga Y."/>
            <person name="Zwiers L.-H."/>
            <person name="Turgeon B."/>
            <person name="Goodwin S."/>
            <person name="Spatafora J."/>
            <person name="Crous P."/>
            <person name="Grigoriev I."/>
        </authorList>
    </citation>
    <scope>NUCLEOTIDE SEQUENCE</scope>
    <source>
        <strain evidence="1">CBS 116435</strain>
    </source>
</reference>